<dbReference type="InterPro" id="IPR001466">
    <property type="entry name" value="Beta-lactam-related"/>
</dbReference>
<dbReference type="EMBL" id="VBWP01000010">
    <property type="protein sequence ID" value="TLG71821.1"/>
    <property type="molecule type" value="Genomic_DNA"/>
</dbReference>
<dbReference type="InParanoid" id="A0A5R8Q8K0"/>
<gene>
    <name evidence="2" type="ORF">FEZ08_10385</name>
</gene>
<dbReference type="OrthoDB" id="9803467at2"/>
<dbReference type="AlphaFoldDB" id="A0A5R8Q8K0"/>
<keyword evidence="3" id="KW-1185">Reference proteome</keyword>
<dbReference type="InterPro" id="IPR050789">
    <property type="entry name" value="Diverse_Enzym_Activities"/>
</dbReference>
<dbReference type="FunCoup" id="A0A5R8Q8K0">
    <property type="interactions" value="60"/>
</dbReference>
<evidence type="ECO:0000313" key="2">
    <source>
        <dbReference type="EMBL" id="TLG71821.1"/>
    </source>
</evidence>
<dbReference type="PANTHER" id="PTHR43283">
    <property type="entry name" value="BETA-LACTAMASE-RELATED"/>
    <property type="match status" value="1"/>
</dbReference>
<proteinExistence type="predicted"/>
<dbReference type="Proteomes" id="UP000306912">
    <property type="component" value="Unassembled WGS sequence"/>
</dbReference>
<comment type="caution">
    <text evidence="2">The sequence shown here is derived from an EMBL/GenBank/DDBJ whole genome shotgun (WGS) entry which is preliminary data.</text>
</comment>
<dbReference type="PANTHER" id="PTHR43283:SF3">
    <property type="entry name" value="BETA-LACTAMASE FAMILY PROTEIN (AFU_ORTHOLOGUE AFUA_5G07500)"/>
    <property type="match status" value="1"/>
</dbReference>
<protein>
    <submittedName>
        <fullName evidence="2">Beta-lactamase family protein</fullName>
    </submittedName>
</protein>
<dbReference type="Pfam" id="PF00144">
    <property type="entry name" value="Beta-lactamase"/>
    <property type="match status" value="1"/>
</dbReference>
<feature type="domain" description="Beta-lactamase-related" evidence="1">
    <location>
        <begin position="10"/>
        <end position="273"/>
    </location>
</feature>
<name>A0A5R8Q8K0_9FIRM</name>
<dbReference type="SUPFAM" id="SSF56601">
    <property type="entry name" value="beta-lactamase/transpeptidase-like"/>
    <property type="match status" value="1"/>
</dbReference>
<dbReference type="InterPro" id="IPR012338">
    <property type="entry name" value="Beta-lactam/transpept-like"/>
</dbReference>
<accession>A0A5R8Q8K0</accession>
<evidence type="ECO:0000259" key="1">
    <source>
        <dbReference type="Pfam" id="PF00144"/>
    </source>
</evidence>
<sequence length="322" mass="36604">MQLIPEDFSGVIHVANNNAVIFNQAYGYADIANQRKNNLETRFGSASAGKVFVATAILMLITDGRLNFTDTIGERLPIDWQQINPKITVEQLLTHTSGIPDYFDEDELDDYAELFIDFPNYRLRKNADLVPLFIEKPMKSESGTIFNYSNSGYVVLAAIIEQVTGMAFDQYLQQTIFEPYDMTQTGYYQLDRLPANCAQGYIWDEQHDEYYTNIYSIDAKGSGAGGAFTTGGDAHKFWQGLLNDQRIDDAIRSKLLQPLVDECYSYGLWFLEPTRPYFIGFDPGTRFISSYNLMTKHNITIISNKEFPIGTLHKAIKAYLDK</sequence>
<reference evidence="2 3" key="1">
    <citation type="submission" date="2019-05" db="EMBL/GenBank/DDBJ databases">
        <title>Culicoidintestinum kansasii gen. nov., sp. nov. from the gastrointestinal tract of the biting midge, Culicoides sonorensis.</title>
        <authorList>
            <person name="Neupane S."/>
            <person name="Ghosh A."/>
            <person name="Gunther S."/>
            <person name="Martin K."/>
            <person name="Zurek L."/>
        </authorList>
    </citation>
    <scope>NUCLEOTIDE SEQUENCE [LARGE SCALE GENOMIC DNA]</scope>
    <source>
        <strain evidence="2 3">CS-1</strain>
    </source>
</reference>
<evidence type="ECO:0000313" key="3">
    <source>
        <dbReference type="Proteomes" id="UP000306912"/>
    </source>
</evidence>
<organism evidence="2 3">
    <name type="scientific">Culicoidibacter larvae</name>
    <dbReference type="NCBI Taxonomy" id="2579976"/>
    <lineage>
        <taxon>Bacteria</taxon>
        <taxon>Bacillati</taxon>
        <taxon>Bacillota</taxon>
        <taxon>Culicoidibacteria</taxon>
        <taxon>Culicoidibacterales</taxon>
        <taxon>Culicoidibacteraceae</taxon>
        <taxon>Culicoidibacter</taxon>
    </lineage>
</organism>
<dbReference type="Gene3D" id="3.40.710.10">
    <property type="entry name" value="DD-peptidase/beta-lactamase superfamily"/>
    <property type="match status" value="1"/>
</dbReference>